<reference evidence="3" key="1">
    <citation type="journal article" date="2019" name="Int. J. Syst. Evol. Microbiol.">
        <title>The Global Catalogue of Microorganisms (GCM) 10K type strain sequencing project: providing services to taxonomists for standard genome sequencing and annotation.</title>
        <authorList>
            <consortium name="The Broad Institute Genomics Platform"/>
            <consortium name="The Broad Institute Genome Sequencing Center for Infectious Disease"/>
            <person name="Wu L."/>
            <person name="Ma J."/>
        </authorList>
    </citation>
    <scope>NUCLEOTIDE SEQUENCE [LARGE SCALE GENOMIC DNA]</scope>
    <source>
        <strain evidence="3">CGMCC 4.5798</strain>
    </source>
</reference>
<evidence type="ECO:0000256" key="1">
    <source>
        <dbReference type="SAM" id="MobiDB-lite"/>
    </source>
</evidence>
<gene>
    <name evidence="2" type="ORF">ACFPO9_21320</name>
</gene>
<protein>
    <submittedName>
        <fullName evidence="2">Uncharacterized protein</fullName>
    </submittedName>
</protein>
<accession>A0ABW0S289</accession>
<dbReference type="RefSeq" id="WP_379774591.1">
    <property type="nucleotide sequence ID" value="NZ_JBHSMZ010000016.1"/>
</dbReference>
<evidence type="ECO:0000313" key="3">
    <source>
        <dbReference type="Proteomes" id="UP001596086"/>
    </source>
</evidence>
<evidence type="ECO:0000313" key="2">
    <source>
        <dbReference type="EMBL" id="MFC5551066.1"/>
    </source>
</evidence>
<keyword evidence="3" id="KW-1185">Reference proteome</keyword>
<dbReference type="EMBL" id="JBHSMZ010000016">
    <property type="protein sequence ID" value="MFC5551066.1"/>
    <property type="molecule type" value="Genomic_DNA"/>
</dbReference>
<organism evidence="2 3">
    <name type="scientific">Massilia aerilata</name>
    <dbReference type="NCBI Taxonomy" id="453817"/>
    <lineage>
        <taxon>Bacteria</taxon>
        <taxon>Pseudomonadati</taxon>
        <taxon>Pseudomonadota</taxon>
        <taxon>Betaproteobacteria</taxon>
        <taxon>Burkholderiales</taxon>
        <taxon>Oxalobacteraceae</taxon>
        <taxon>Telluria group</taxon>
        <taxon>Massilia</taxon>
    </lineage>
</organism>
<proteinExistence type="predicted"/>
<comment type="caution">
    <text evidence="2">The sequence shown here is derived from an EMBL/GenBank/DDBJ whole genome shotgun (WGS) entry which is preliminary data.</text>
</comment>
<name>A0ABW0S289_9BURK</name>
<dbReference type="Proteomes" id="UP001596086">
    <property type="component" value="Unassembled WGS sequence"/>
</dbReference>
<sequence length="57" mass="6258">MKANQRPAINAAKEKITFAISAADRPENLTRKSQSANAMDIPANRNSRSNTEKLGMK</sequence>
<feature type="region of interest" description="Disordered" evidence="1">
    <location>
        <begin position="24"/>
        <end position="57"/>
    </location>
</feature>